<evidence type="ECO:0000259" key="1">
    <source>
        <dbReference type="PROSITE" id="PS50943"/>
    </source>
</evidence>
<dbReference type="Pfam" id="PF13560">
    <property type="entry name" value="HTH_31"/>
    <property type="match status" value="1"/>
</dbReference>
<accession>A0A291QBU7</accession>
<keyword evidence="3" id="KW-1185">Reference proteome</keyword>
<dbReference type="Proteomes" id="UP000221011">
    <property type="component" value="Chromosome"/>
</dbReference>
<dbReference type="CDD" id="cd00093">
    <property type="entry name" value="HTH_XRE"/>
    <property type="match status" value="1"/>
</dbReference>
<dbReference type="InterPro" id="IPR001387">
    <property type="entry name" value="Cro/C1-type_HTH"/>
</dbReference>
<evidence type="ECO:0000313" key="3">
    <source>
        <dbReference type="Proteomes" id="UP000221011"/>
    </source>
</evidence>
<name>A0A291QBU7_9ACTN</name>
<protein>
    <submittedName>
        <fullName evidence="2">Putative DNA-binding protein</fullName>
    </submittedName>
</protein>
<proteinExistence type="predicted"/>
<sequence>MTMRNEPTARQVRLGTELRRLREAAGMSAKEVAGLIGSSSAHMSQIESGSSGISEDRLRRLAAHCACGDDGLINALATIATDRTRGWWEEYRGVLPSPFLDLSELDHHATFRRDVAVIHIPGLLQTEPYARELFSYMAPELPETELQLMVNHRMRRRVVIERPNPIAYEAVIHEAALRIKVGDRTASVKQLARVLALSEAEHVTVRVIPFSLNSFAGAGSTMVYVGGPVARLDTVVRDAPHGNAFIDAPAQLDHFRTLFRKVEAVSLDPTESRDFIHRMSKEL</sequence>
<dbReference type="SMART" id="SM00530">
    <property type="entry name" value="HTH_XRE"/>
    <property type="match status" value="1"/>
</dbReference>
<dbReference type="InterPro" id="IPR010982">
    <property type="entry name" value="Lambda_DNA-bd_dom_sf"/>
</dbReference>
<dbReference type="RefSeq" id="WP_098243724.1">
    <property type="nucleotide sequence ID" value="NZ_CP022685.1"/>
</dbReference>
<dbReference type="Gene3D" id="1.10.260.40">
    <property type="entry name" value="lambda repressor-like DNA-binding domains"/>
    <property type="match status" value="1"/>
</dbReference>
<dbReference type="Pfam" id="PF19054">
    <property type="entry name" value="DUF5753"/>
    <property type="match status" value="1"/>
</dbReference>
<dbReference type="EMBL" id="CP022685">
    <property type="protein sequence ID" value="ATL29179.1"/>
    <property type="molecule type" value="Genomic_DNA"/>
</dbReference>
<feature type="domain" description="HTH cro/C1-type" evidence="1">
    <location>
        <begin position="18"/>
        <end position="72"/>
    </location>
</feature>
<gene>
    <name evidence="2" type="ORF">KY5_4161c</name>
</gene>
<dbReference type="InterPro" id="IPR043917">
    <property type="entry name" value="DUF5753"/>
</dbReference>
<dbReference type="GO" id="GO:0003677">
    <property type="term" value="F:DNA binding"/>
    <property type="evidence" value="ECO:0007669"/>
    <property type="project" value="UniProtKB-KW"/>
</dbReference>
<dbReference type="PROSITE" id="PS50943">
    <property type="entry name" value="HTH_CROC1"/>
    <property type="match status" value="1"/>
</dbReference>
<organism evidence="2 3">
    <name type="scientific">Streptomyces formicae</name>
    <dbReference type="NCBI Taxonomy" id="1616117"/>
    <lineage>
        <taxon>Bacteria</taxon>
        <taxon>Bacillati</taxon>
        <taxon>Actinomycetota</taxon>
        <taxon>Actinomycetes</taxon>
        <taxon>Kitasatosporales</taxon>
        <taxon>Streptomycetaceae</taxon>
        <taxon>Streptomyces</taxon>
    </lineage>
</organism>
<dbReference type="SUPFAM" id="SSF47413">
    <property type="entry name" value="lambda repressor-like DNA-binding domains"/>
    <property type="match status" value="1"/>
</dbReference>
<reference evidence="2 3" key="1">
    <citation type="submission" date="2017-08" db="EMBL/GenBank/DDBJ databases">
        <title>Complete Genome Sequence of Streptomyces formicae KY5, the formicamycin producer.</title>
        <authorList>
            <person name="Holmes N.A."/>
            <person name="Devine R."/>
            <person name="Qin Z."/>
            <person name="Seipke R.F."/>
            <person name="Wilkinson B."/>
            <person name="Hutchings M.I."/>
        </authorList>
    </citation>
    <scope>NUCLEOTIDE SEQUENCE [LARGE SCALE GENOMIC DNA]</scope>
    <source>
        <strain evidence="2 3">KY5</strain>
    </source>
</reference>
<evidence type="ECO:0000313" key="2">
    <source>
        <dbReference type="EMBL" id="ATL29179.1"/>
    </source>
</evidence>
<keyword evidence="2" id="KW-0238">DNA-binding</keyword>
<dbReference type="KEGG" id="sfk:KY5_4161c"/>
<dbReference type="AlphaFoldDB" id="A0A291QBU7"/>